<dbReference type="PANTHER" id="PTHR36844:SF1">
    <property type="entry name" value="PROTEASE PRSW"/>
    <property type="match status" value="1"/>
</dbReference>
<dbReference type="EMBL" id="CP159307">
    <property type="protein sequence ID" value="XCH32543.1"/>
    <property type="molecule type" value="Genomic_DNA"/>
</dbReference>
<dbReference type="AlphaFoldDB" id="A0AAU8G9R3"/>
<keyword evidence="2" id="KW-0645">Protease</keyword>
<keyword evidence="1" id="KW-0472">Membrane</keyword>
<dbReference type="EC" id="3.4.-.-" evidence="2"/>
<keyword evidence="1" id="KW-1133">Transmembrane helix</keyword>
<feature type="transmembrane region" description="Helical" evidence="1">
    <location>
        <begin position="68"/>
        <end position="93"/>
    </location>
</feature>
<proteinExistence type="predicted"/>
<protein>
    <submittedName>
        <fullName evidence="2">PrsW family glutamic-type intramembrane protease</fullName>
        <ecNumber evidence="2">3.4.-.-</ecNumber>
    </submittedName>
</protein>
<feature type="transmembrane region" description="Helical" evidence="1">
    <location>
        <begin position="204"/>
        <end position="222"/>
    </location>
</feature>
<dbReference type="Pfam" id="PF13367">
    <property type="entry name" value="PrsW-protease"/>
    <property type="match status" value="1"/>
</dbReference>
<name>A0AAU8G9R3_9CHLR</name>
<feature type="transmembrane region" description="Helical" evidence="1">
    <location>
        <begin position="37"/>
        <end position="56"/>
    </location>
</feature>
<feature type="transmembrane region" description="Helical" evidence="1">
    <location>
        <begin position="99"/>
        <end position="122"/>
    </location>
</feature>
<sequence>MISSYIFRKAWIWILVVGVLLFFGANAALRWTGNPNFFPTVIMLGAFIVPLAYVVFFYEHVRDRNIPVLLLGVCFLVGGALGIIAAGFLHYAVLREADLLGLLKIGIIEESSKLILPILLFLAWRFHHQADGLLFGISAGMGFAALETMGYGLAALIESQGDPAAVEQVLLIRGLLSPAGHAAWTGIVCAVLWGQRVKFRSVTVNARVLGAFVLAVLLHTAWNAFSLFRLPDALTYTGMITVGVLSLGTLLALYHQARLTPAIPVALENLLELAAEGDEQAAPAPGR</sequence>
<feature type="transmembrane region" description="Helical" evidence="1">
    <location>
        <begin position="134"/>
        <end position="157"/>
    </location>
</feature>
<organism evidence="2">
    <name type="scientific">Dehalogenimonas sp. 4OHTPN</name>
    <dbReference type="NCBI Taxonomy" id="3166643"/>
    <lineage>
        <taxon>Bacteria</taxon>
        <taxon>Bacillati</taxon>
        <taxon>Chloroflexota</taxon>
        <taxon>Dehalococcoidia</taxon>
        <taxon>Dehalococcoidales</taxon>
        <taxon>Dehalococcoidaceae</taxon>
        <taxon>Dehalogenimonas</taxon>
    </lineage>
</organism>
<keyword evidence="2" id="KW-0378">Hydrolase</keyword>
<dbReference type="GO" id="GO:0006508">
    <property type="term" value="P:proteolysis"/>
    <property type="evidence" value="ECO:0007669"/>
    <property type="project" value="UniProtKB-KW"/>
</dbReference>
<feature type="transmembrane region" description="Helical" evidence="1">
    <location>
        <begin position="234"/>
        <end position="254"/>
    </location>
</feature>
<keyword evidence="1" id="KW-0812">Transmembrane</keyword>
<dbReference type="PANTHER" id="PTHR36844">
    <property type="entry name" value="PROTEASE PRSW"/>
    <property type="match status" value="1"/>
</dbReference>
<dbReference type="GO" id="GO:0008233">
    <property type="term" value="F:peptidase activity"/>
    <property type="evidence" value="ECO:0007669"/>
    <property type="project" value="UniProtKB-KW"/>
</dbReference>
<dbReference type="RefSeq" id="WP_353713817.1">
    <property type="nucleotide sequence ID" value="NZ_CP159307.1"/>
</dbReference>
<dbReference type="InterPro" id="IPR026898">
    <property type="entry name" value="PrsW"/>
</dbReference>
<gene>
    <name evidence="2" type="ORF">ABV300_05035</name>
</gene>
<accession>A0AAU8G9R3</accession>
<evidence type="ECO:0000256" key="1">
    <source>
        <dbReference type="SAM" id="Phobius"/>
    </source>
</evidence>
<reference evidence="2" key="1">
    <citation type="submission" date="2024-06" db="EMBL/GenBank/DDBJ databases">
        <title>A Novel Isolate, Dehalogenimonas sp. Strain 4OHTPN, Dechlorinates Aromatic 4 Hydroxy chlorothalonil by a Novel Reductive Dehalogenase.</title>
        <authorList>
            <person name="Liu G."/>
        </authorList>
    </citation>
    <scope>NUCLEOTIDE SEQUENCE</scope>
    <source>
        <strain evidence="2">4OHTPN</strain>
    </source>
</reference>
<evidence type="ECO:0000313" key="2">
    <source>
        <dbReference type="EMBL" id="XCH32543.1"/>
    </source>
</evidence>
<feature type="transmembrane region" description="Helical" evidence="1">
    <location>
        <begin position="169"/>
        <end position="192"/>
    </location>
</feature>